<evidence type="ECO:0000256" key="2">
    <source>
        <dbReference type="SAM" id="Phobius"/>
    </source>
</evidence>
<feature type="region of interest" description="Disordered" evidence="1">
    <location>
        <begin position="253"/>
        <end position="282"/>
    </location>
</feature>
<evidence type="ECO:0000256" key="3">
    <source>
        <dbReference type="SAM" id="SignalP"/>
    </source>
</evidence>
<evidence type="ECO:0000313" key="4">
    <source>
        <dbReference type="EMBL" id="EFC44141.1"/>
    </source>
</evidence>
<gene>
    <name evidence="4" type="ORF">NAEGRDRAFT_67746</name>
</gene>
<proteinExistence type="predicted"/>
<evidence type="ECO:0000313" key="5">
    <source>
        <dbReference type="Proteomes" id="UP000006671"/>
    </source>
</evidence>
<keyword evidence="2" id="KW-1133">Transmembrane helix</keyword>
<keyword evidence="3" id="KW-0732">Signal</keyword>
<dbReference type="EMBL" id="GG738869">
    <property type="protein sequence ID" value="EFC44141.1"/>
    <property type="molecule type" value="Genomic_DNA"/>
</dbReference>
<name>D2VFU4_NAEGR</name>
<keyword evidence="2" id="KW-0472">Membrane</keyword>
<protein>
    <submittedName>
        <fullName evidence="4">Predicted protein</fullName>
    </submittedName>
</protein>
<organism evidence="5">
    <name type="scientific">Naegleria gruberi</name>
    <name type="common">Amoeba</name>
    <dbReference type="NCBI Taxonomy" id="5762"/>
    <lineage>
        <taxon>Eukaryota</taxon>
        <taxon>Discoba</taxon>
        <taxon>Heterolobosea</taxon>
        <taxon>Tetramitia</taxon>
        <taxon>Eutetramitia</taxon>
        <taxon>Vahlkampfiidae</taxon>
        <taxon>Naegleria</taxon>
    </lineage>
</organism>
<keyword evidence="5" id="KW-1185">Reference proteome</keyword>
<reference evidence="4 5" key="1">
    <citation type="journal article" date="2010" name="Cell">
        <title>The genome of Naegleria gruberi illuminates early eukaryotic versatility.</title>
        <authorList>
            <person name="Fritz-Laylin L.K."/>
            <person name="Prochnik S.E."/>
            <person name="Ginger M.L."/>
            <person name="Dacks J.B."/>
            <person name="Carpenter M.L."/>
            <person name="Field M.C."/>
            <person name="Kuo A."/>
            <person name="Paredez A."/>
            <person name="Chapman J."/>
            <person name="Pham J."/>
            <person name="Shu S."/>
            <person name="Neupane R."/>
            <person name="Cipriano M."/>
            <person name="Mancuso J."/>
            <person name="Tu H."/>
            <person name="Salamov A."/>
            <person name="Lindquist E."/>
            <person name="Shapiro H."/>
            <person name="Lucas S."/>
            <person name="Grigoriev I.V."/>
            <person name="Cande W.Z."/>
            <person name="Fulton C."/>
            <person name="Rokhsar D.S."/>
            <person name="Dawson S.C."/>
        </authorList>
    </citation>
    <scope>NUCLEOTIDE SEQUENCE [LARGE SCALE GENOMIC DNA]</scope>
    <source>
        <strain evidence="4 5">NEG-M</strain>
    </source>
</reference>
<accession>D2VFU4</accession>
<keyword evidence="2" id="KW-0812">Transmembrane</keyword>
<evidence type="ECO:0000256" key="1">
    <source>
        <dbReference type="SAM" id="MobiDB-lite"/>
    </source>
</evidence>
<dbReference type="VEuPathDB" id="AmoebaDB:NAEGRDRAFT_67746"/>
<dbReference type="InParanoid" id="D2VFU4"/>
<feature type="chain" id="PRO_5003038621" evidence="3">
    <location>
        <begin position="28"/>
        <end position="297"/>
    </location>
</feature>
<dbReference type="Proteomes" id="UP000006671">
    <property type="component" value="Unassembled WGS sequence"/>
</dbReference>
<dbReference type="GeneID" id="8848213"/>
<dbReference type="AlphaFoldDB" id="D2VFU4"/>
<dbReference type="RefSeq" id="XP_002676885.1">
    <property type="nucleotide sequence ID" value="XM_002676839.1"/>
</dbReference>
<feature type="signal peptide" evidence="3">
    <location>
        <begin position="1"/>
        <end position="27"/>
    </location>
</feature>
<sequence length="297" mass="31053">MSKPVHTLIVSLFLVIILSFLTASSTAKSYAITSLSSEVHITNGACTLDVVETFEYEFTGSYSTIGRAFASNIDNVNNIAVVTLTSGYSISTYFDSTGYIIMYLSPATPESGTTMVSFQLSYTVIGRQNLFASSASASKNTVSFYYKDSAMIRNLTSTFIFDSNIGFTSAPTSSGQLITNGNQYSVLFSVQNLTSLYVPTVYFNPNSDNFNLCPLTVGGVVGIVIGSVAGAIILTLIFAFILIKGKSGGGGGVGSGTSHWTGNNHHHHNHSHTGYGYSGGGGGGGDSGHTGGSGFAN</sequence>
<dbReference type="KEGG" id="ngr:NAEGRDRAFT_67746"/>
<feature type="transmembrane region" description="Helical" evidence="2">
    <location>
        <begin position="215"/>
        <end position="243"/>
    </location>
</feature>